<dbReference type="Proteomes" id="UP000290809">
    <property type="component" value="Unassembled WGS sequence"/>
</dbReference>
<keyword evidence="3" id="KW-1185">Reference proteome</keyword>
<feature type="signal peptide" evidence="1">
    <location>
        <begin position="1"/>
        <end position="17"/>
    </location>
</feature>
<dbReference type="EMBL" id="QMKO01002264">
    <property type="protein sequence ID" value="RTG84106.1"/>
    <property type="molecule type" value="Genomic_DNA"/>
</dbReference>
<evidence type="ECO:0000256" key="1">
    <source>
        <dbReference type="SAM" id="SignalP"/>
    </source>
</evidence>
<accession>A0A430Q8Z9</accession>
<organism evidence="2 3">
    <name type="scientific">Schistosoma bovis</name>
    <name type="common">Blood fluke</name>
    <dbReference type="NCBI Taxonomy" id="6184"/>
    <lineage>
        <taxon>Eukaryota</taxon>
        <taxon>Metazoa</taxon>
        <taxon>Spiralia</taxon>
        <taxon>Lophotrochozoa</taxon>
        <taxon>Platyhelminthes</taxon>
        <taxon>Trematoda</taxon>
        <taxon>Digenea</taxon>
        <taxon>Strigeidida</taxon>
        <taxon>Schistosomatoidea</taxon>
        <taxon>Schistosomatidae</taxon>
        <taxon>Schistosoma</taxon>
    </lineage>
</organism>
<gene>
    <name evidence="2" type="ORF">DC041_0011481</name>
</gene>
<sequence>MHLLLFLIFLFLKVCKERGILRRIDSGCNVTTSLVISRIMKNRQFFLLEINFIILYFFDTSFYTYTHKFSHTHTRTLCTWQLINFRLLYEERNQKKVNKEVQLASKFLTSN</sequence>
<comment type="caution">
    <text evidence="2">The sequence shown here is derived from an EMBL/GenBank/DDBJ whole genome shotgun (WGS) entry which is preliminary data.</text>
</comment>
<evidence type="ECO:0000313" key="3">
    <source>
        <dbReference type="Proteomes" id="UP000290809"/>
    </source>
</evidence>
<evidence type="ECO:0008006" key="4">
    <source>
        <dbReference type="Google" id="ProtNLM"/>
    </source>
</evidence>
<dbReference type="STRING" id="6184.A0A430Q8Z9"/>
<protein>
    <recommendedName>
        <fullName evidence="4">Secreted protein</fullName>
    </recommendedName>
</protein>
<name>A0A430Q8Z9_SCHBO</name>
<evidence type="ECO:0000313" key="2">
    <source>
        <dbReference type="EMBL" id="RTG84106.1"/>
    </source>
</evidence>
<reference evidence="2 3" key="1">
    <citation type="journal article" date="2019" name="PLoS Pathog.">
        <title>Genome sequence of the bovine parasite Schistosoma bovis Tanzania.</title>
        <authorList>
            <person name="Oey H."/>
            <person name="Zakrzewski M."/>
            <person name="Gobert G."/>
            <person name="Gravermann K."/>
            <person name="Stoye J."/>
            <person name="Jones M."/>
            <person name="Mcmanus D."/>
            <person name="Krause L."/>
        </authorList>
    </citation>
    <scope>NUCLEOTIDE SEQUENCE [LARGE SCALE GENOMIC DNA]</scope>
    <source>
        <strain evidence="2 3">TAN1997</strain>
    </source>
</reference>
<proteinExistence type="predicted"/>
<dbReference type="AlphaFoldDB" id="A0A430Q8Z9"/>
<keyword evidence="1" id="KW-0732">Signal</keyword>
<feature type="chain" id="PRO_5019584534" description="Secreted protein" evidence="1">
    <location>
        <begin position="18"/>
        <end position="111"/>
    </location>
</feature>